<dbReference type="InterPro" id="IPR001214">
    <property type="entry name" value="SET_dom"/>
</dbReference>
<keyword evidence="2" id="KW-0489">Methyltransferase</keyword>
<dbReference type="InterPro" id="IPR046341">
    <property type="entry name" value="SET_dom_sf"/>
</dbReference>
<evidence type="ECO:0000313" key="2">
    <source>
        <dbReference type="EMBL" id="CAC5406668.1"/>
    </source>
</evidence>
<proteinExistence type="predicted"/>
<dbReference type="Proteomes" id="UP000507470">
    <property type="component" value="Unassembled WGS sequence"/>
</dbReference>
<organism evidence="2 3">
    <name type="scientific">Mytilus coruscus</name>
    <name type="common">Sea mussel</name>
    <dbReference type="NCBI Taxonomy" id="42192"/>
    <lineage>
        <taxon>Eukaryota</taxon>
        <taxon>Metazoa</taxon>
        <taxon>Spiralia</taxon>
        <taxon>Lophotrochozoa</taxon>
        <taxon>Mollusca</taxon>
        <taxon>Bivalvia</taxon>
        <taxon>Autobranchia</taxon>
        <taxon>Pteriomorphia</taxon>
        <taxon>Mytilida</taxon>
        <taxon>Mytiloidea</taxon>
        <taxon>Mytilidae</taxon>
        <taxon>Mytilinae</taxon>
        <taxon>Mytilus</taxon>
    </lineage>
</organism>
<reference evidence="2 3" key="1">
    <citation type="submission" date="2020-06" db="EMBL/GenBank/DDBJ databases">
        <authorList>
            <person name="Li R."/>
            <person name="Bekaert M."/>
        </authorList>
    </citation>
    <scope>NUCLEOTIDE SEQUENCE [LARGE SCALE GENOMIC DNA]</scope>
    <source>
        <strain evidence="3">wild</strain>
    </source>
</reference>
<dbReference type="PROSITE" id="PS50280">
    <property type="entry name" value="SET"/>
    <property type="match status" value="1"/>
</dbReference>
<keyword evidence="2" id="KW-0808">Transferase</keyword>
<dbReference type="AlphaFoldDB" id="A0A6J8DDB3"/>
<protein>
    <submittedName>
        <fullName evidence="2">PRDM7_9</fullName>
        <ecNumber evidence="2">2.1.1.354</ecNumber>
    </submittedName>
</protein>
<dbReference type="Gene3D" id="2.170.270.10">
    <property type="entry name" value="SET domain"/>
    <property type="match status" value="1"/>
</dbReference>
<dbReference type="GO" id="GO:0140999">
    <property type="term" value="F:histone H3K4 trimethyltransferase activity"/>
    <property type="evidence" value="ECO:0007669"/>
    <property type="project" value="UniProtKB-EC"/>
</dbReference>
<evidence type="ECO:0000313" key="3">
    <source>
        <dbReference type="Proteomes" id="UP000507470"/>
    </source>
</evidence>
<dbReference type="SUPFAM" id="SSF82199">
    <property type="entry name" value="SET domain"/>
    <property type="match status" value="1"/>
</dbReference>
<gene>
    <name evidence="2" type="ORF">MCOR_40219</name>
</gene>
<feature type="domain" description="SET" evidence="1">
    <location>
        <begin position="60"/>
        <end position="172"/>
    </location>
</feature>
<keyword evidence="3" id="KW-1185">Reference proteome</keyword>
<dbReference type="EC" id="2.1.1.354" evidence="2"/>
<dbReference type="SMART" id="SM00317">
    <property type="entry name" value="SET"/>
    <property type="match status" value="1"/>
</dbReference>
<dbReference type="Pfam" id="PF21549">
    <property type="entry name" value="PRDM2_PR"/>
    <property type="match status" value="1"/>
</dbReference>
<sequence length="315" mass="36751">MTNVQDVDPIYQLIFQKNNLIVVCEECDGRGLAFSKDMFIVNNVETNLTNDNRPLATLPAGLSIRPSGIPEAGYGVFAERSFPKGTRFGPYGGEISETLDNWSYAWNVYGDDDSFKYYVDGYFKNNSNWLRYENCPRTVHEENLYVLQLNNEIFYVTYECITAGTELLVWYGPDYWKDLGLQRKPEDYQERFKEEDIRYVIENTITENVHQLYTYCYKFFNQTPFIKPPGKKGTFDKYCFNDGSYQVCRYRKCNENPCTNQTDCKGCEGYCLHLGKYFKANEKFKHVDTKNTCVCNEDGHFGCTIYDQFPEHICS</sequence>
<accession>A0A6J8DDB3</accession>
<dbReference type="OrthoDB" id="6433683at2759"/>
<name>A0A6J8DDB3_MYTCO</name>
<dbReference type="EMBL" id="CACVKT020007264">
    <property type="protein sequence ID" value="CAC5406668.1"/>
    <property type="molecule type" value="Genomic_DNA"/>
</dbReference>
<evidence type="ECO:0000259" key="1">
    <source>
        <dbReference type="PROSITE" id="PS50280"/>
    </source>
</evidence>
<dbReference type="GO" id="GO:0032259">
    <property type="term" value="P:methylation"/>
    <property type="evidence" value="ECO:0007669"/>
    <property type="project" value="UniProtKB-KW"/>
</dbReference>